<feature type="repeat" description="WD" evidence="6">
    <location>
        <begin position="211"/>
        <end position="252"/>
    </location>
</feature>
<dbReference type="CDD" id="cd00200">
    <property type="entry name" value="WD40"/>
    <property type="match status" value="2"/>
</dbReference>
<dbReference type="InterPro" id="IPR019775">
    <property type="entry name" value="WD40_repeat_CS"/>
</dbReference>
<dbReference type="SMART" id="SM00320">
    <property type="entry name" value="WD40"/>
    <property type="match status" value="11"/>
</dbReference>
<dbReference type="InterPro" id="IPR015943">
    <property type="entry name" value="WD40/YVTN_repeat-like_dom_sf"/>
</dbReference>
<dbReference type="PANTHER" id="PTHR19853">
    <property type="entry name" value="WD REPEAT CONTAINING PROTEIN 3 WDR3"/>
    <property type="match status" value="1"/>
</dbReference>
<evidence type="ECO:0000256" key="1">
    <source>
        <dbReference type="ARBA" id="ARBA00004604"/>
    </source>
</evidence>
<dbReference type="InterPro" id="IPR007148">
    <property type="entry name" value="SSU_processome_Utp12"/>
</dbReference>
<dbReference type="Pfam" id="PF25172">
    <property type="entry name" value="Beta-prop_WDR3_2nd"/>
    <property type="match status" value="1"/>
</dbReference>
<dbReference type="GO" id="GO:0030490">
    <property type="term" value="P:maturation of SSU-rRNA"/>
    <property type="evidence" value="ECO:0007669"/>
    <property type="project" value="TreeGrafter"/>
</dbReference>
<dbReference type="PROSITE" id="PS50294">
    <property type="entry name" value="WD_REPEATS_REGION"/>
    <property type="match status" value="5"/>
</dbReference>
<dbReference type="Pfam" id="PF04003">
    <property type="entry name" value="Utp12"/>
    <property type="match status" value="1"/>
</dbReference>
<sequence length="964" mass="107422">MDLHRKAKVSGVRMHTHEAAQNTLMGLTKQYLSYVPAGNFNIIASTGCNVVFLSLEGQDGRFVGAAACEDVVVWDLRLGEKALVLPGDKHQVTCLAACPDKQHLAVGYRDGSVKVFNLKTGENTTVFSGHRADITCLVYDTEGHRLVSGSKDTDIILWDVVAETGLHRLIGHKDSVTQITFMNQQNVLVSSSKDTLVKFWDLDTAHCFKTLVGHRSEVWGLCLMKEDKYLVTGCSDSELRVWDLQFKDTTNDNIENIDKLVTVDTETEKEGFLAEDQEEATDDTCPLRCIKYGSLLRSGRGRVVTLTSDPTAQVMACHGTENTVEVFHFLSDDAARIKVKKRIRKARKKTSGSETQPSEVPEPEAKLQLKDEVQRISVIKAGGKVKSVTVVMGKGYEIRVAVTLNSNEVELFTIEGFNKDSEFHCLRRITSQGHHSAVRAVAFSSDYLAMVSASLEAVKVWNRPSLACLRTVETGYVLSVCFVPGDRHILAGMKDGRMLIIDIAAGDILEEIPAHTKELWSLAIIPDLRGCVTGGGDATVKFWQFELIEDQANNSKAKVLSALHTRTLKLEESVLAVKVSPNNSLIAVALLDSTVKIFFVDTLKFFISLYGHKLPVLCLDISYDSTLIVTGSADRNVKIWGMDFGDCHRSLFAHDDSITAIQFVPKTHHFFTCGKDGRVKQWDADSFDKILTLQAHHGEAWSLAVSPNGQYVVSSGSDNVLRFFERTQEPLVLEDEQEEEREREDEAALATGEDSVVPGQGNLNLPSKKTVGSERAAEQLLECLEVCQEYREQLLEHSQMSKSSKKPPPPPAIMTAYKVSTPDDFLLETLARIRTSDLEETLLILPFTSVCDLLTSLPPLLSRGHQTELLCKVVVFLLKIYHGPIVGNQTLLPVIVKLKKLMFSTVNDVRDMVGYNLQGLRYLQRDLEAREGVQLFRDATLQRKDREKKRKKRDRNLKRAIMTL</sequence>
<feature type="repeat" description="WD" evidence="6">
    <location>
        <begin position="693"/>
        <end position="725"/>
    </location>
</feature>
<dbReference type="FunFam" id="2.130.10.10:FF:000178">
    <property type="entry name" value="WD repeat domain 3"/>
    <property type="match status" value="1"/>
</dbReference>
<comment type="subcellular location">
    <subcellularLocation>
        <location evidence="1">Nucleus</location>
        <location evidence="1">Nucleolus</location>
    </subcellularLocation>
</comment>
<proteinExistence type="inferred from homology"/>
<evidence type="ECO:0000256" key="6">
    <source>
        <dbReference type="PROSITE-ProRule" id="PRU00221"/>
    </source>
</evidence>
<evidence type="ECO:0000256" key="2">
    <source>
        <dbReference type="ARBA" id="ARBA00022574"/>
    </source>
</evidence>
<organism evidence="9">
    <name type="scientific">Timema genevievae</name>
    <name type="common">Walking stick</name>
    <dbReference type="NCBI Taxonomy" id="629358"/>
    <lineage>
        <taxon>Eukaryota</taxon>
        <taxon>Metazoa</taxon>
        <taxon>Ecdysozoa</taxon>
        <taxon>Arthropoda</taxon>
        <taxon>Hexapoda</taxon>
        <taxon>Insecta</taxon>
        <taxon>Pterygota</taxon>
        <taxon>Neoptera</taxon>
        <taxon>Polyneoptera</taxon>
        <taxon>Phasmatodea</taxon>
        <taxon>Timematodea</taxon>
        <taxon>Timematoidea</taxon>
        <taxon>Timematidae</taxon>
        <taxon>Timema</taxon>
    </lineage>
</organism>
<feature type="repeat" description="WD" evidence="6">
    <location>
        <begin position="127"/>
        <end position="160"/>
    </location>
</feature>
<dbReference type="AlphaFoldDB" id="A0A7R9PKI9"/>
<dbReference type="GO" id="GO:0032040">
    <property type="term" value="C:small-subunit processome"/>
    <property type="evidence" value="ECO:0007669"/>
    <property type="project" value="TreeGrafter"/>
</dbReference>
<name>A0A7R9PKI9_TIMGE</name>
<dbReference type="EMBL" id="OE840561">
    <property type="protein sequence ID" value="CAD7591195.1"/>
    <property type="molecule type" value="Genomic_DNA"/>
</dbReference>
<reference evidence="9" key="1">
    <citation type="submission" date="2020-11" db="EMBL/GenBank/DDBJ databases">
        <authorList>
            <person name="Tran Van P."/>
        </authorList>
    </citation>
    <scope>NUCLEOTIDE SEQUENCE</scope>
</reference>
<dbReference type="PROSITE" id="PS00678">
    <property type="entry name" value="WD_REPEATS_1"/>
    <property type="match status" value="3"/>
</dbReference>
<comment type="similarity">
    <text evidence="5">Belongs to the WD repeat WDR3/UTP12 family.</text>
</comment>
<feature type="region of interest" description="Disordered" evidence="7">
    <location>
        <begin position="746"/>
        <end position="768"/>
    </location>
</feature>
<evidence type="ECO:0000259" key="8">
    <source>
        <dbReference type="Pfam" id="PF04003"/>
    </source>
</evidence>
<evidence type="ECO:0000256" key="3">
    <source>
        <dbReference type="ARBA" id="ARBA00022737"/>
    </source>
</evidence>
<dbReference type="FunFam" id="2.130.10.10:FF:000157">
    <property type="entry name" value="WD repeat domain 3"/>
    <property type="match status" value="1"/>
</dbReference>
<keyword evidence="3" id="KW-0677">Repeat</keyword>
<dbReference type="PROSITE" id="PS50082">
    <property type="entry name" value="WD_REPEATS_2"/>
    <property type="match status" value="8"/>
</dbReference>
<evidence type="ECO:0000256" key="5">
    <source>
        <dbReference type="ARBA" id="ARBA00038229"/>
    </source>
</evidence>
<evidence type="ECO:0000313" key="9">
    <source>
        <dbReference type="EMBL" id="CAD7591195.1"/>
    </source>
</evidence>
<evidence type="ECO:0000256" key="7">
    <source>
        <dbReference type="SAM" id="MobiDB-lite"/>
    </source>
</evidence>
<protein>
    <recommendedName>
        <fullName evidence="8">Small-subunit processome Utp12 domain-containing protein</fullName>
    </recommendedName>
</protein>
<feature type="repeat" description="WD" evidence="6">
    <location>
        <begin position="512"/>
        <end position="546"/>
    </location>
</feature>
<feature type="repeat" description="WD" evidence="6">
    <location>
        <begin position="651"/>
        <end position="692"/>
    </location>
</feature>
<gene>
    <name evidence="9" type="ORF">TGEB3V08_LOCUS4497</name>
</gene>
<dbReference type="SUPFAM" id="SSF117289">
    <property type="entry name" value="Nucleoporin domain"/>
    <property type="match status" value="1"/>
</dbReference>
<dbReference type="GO" id="GO:0030515">
    <property type="term" value="F:snoRNA binding"/>
    <property type="evidence" value="ECO:0007669"/>
    <property type="project" value="TreeGrafter"/>
</dbReference>
<dbReference type="InterPro" id="IPR020472">
    <property type="entry name" value="WD40_PAC1"/>
</dbReference>
<dbReference type="InterPro" id="IPR001680">
    <property type="entry name" value="WD40_rpt"/>
</dbReference>
<dbReference type="FunFam" id="2.130.10.10:FF:002580">
    <property type="entry name" value="Beta transducin Trp-Asp domain-containing protein, putative"/>
    <property type="match status" value="1"/>
</dbReference>
<feature type="repeat" description="WD" evidence="6">
    <location>
        <begin position="169"/>
        <end position="210"/>
    </location>
</feature>
<feature type="repeat" description="WD" evidence="6">
    <location>
        <begin position="609"/>
        <end position="650"/>
    </location>
</feature>
<dbReference type="InterPro" id="IPR051570">
    <property type="entry name" value="TBC1_cilium_biogenesis"/>
</dbReference>
<keyword evidence="4" id="KW-0539">Nucleus</keyword>
<dbReference type="PRINTS" id="PR00320">
    <property type="entry name" value="GPROTEINBRPT"/>
</dbReference>
<evidence type="ECO:0000256" key="4">
    <source>
        <dbReference type="ARBA" id="ARBA00023242"/>
    </source>
</evidence>
<dbReference type="PANTHER" id="PTHR19853:SF0">
    <property type="entry name" value="WD REPEAT-CONTAINING PROTEIN 3"/>
    <property type="match status" value="1"/>
</dbReference>
<dbReference type="Pfam" id="PF25173">
    <property type="entry name" value="Beta-prop_WDR3_1st"/>
    <property type="match status" value="1"/>
</dbReference>
<feature type="region of interest" description="Disordered" evidence="7">
    <location>
        <begin position="346"/>
        <end position="365"/>
    </location>
</feature>
<feature type="repeat" description="WD" evidence="6">
    <location>
        <begin position="85"/>
        <end position="126"/>
    </location>
</feature>
<dbReference type="Gene3D" id="2.130.10.10">
    <property type="entry name" value="YVTN repeat-like/Quinoprotein amine dehydrogenase"/>
    <property type="match status" value="4"/>
</dbReference>
<accession>A0A7R9PKI9</accession>
<dbReference type="SUPFAM" id="SSF50998">
    <property type="entry name" value="Quinoprotein alcohol dehydrogenase-like"/>
    <property type="match status" value="1"/>
</dbReference>
<dbReference type="GO" id="GO:0034388">
    <property type="term" value="C:Pwp2p-containing subcomplex of 90S preribosome"/>
    <property type="evidence" value="ECO:0007669"/>
    <property type="project" value="TreeGrafter"/>
</dbReference>
<feature type="domain" description="Small-subunit processome Utp12" evidence="8">
    <location>
        <begin position="822"/>
        <end position="925"/>
    </location>
</feature>
<keyword evidence="2 6" id="KW-0853">WD repeat</keyword>
<dbReference type="InterPro" id="IPR011047">
    <property type="entry name" value="Quinoprotein_ADH-like_sf"/>
</dbReference>